<name>A0ABS2NEA2_9BACI</name>
<organism evidence="1 2">
    <name type="scientific">Rossellomorea pakistanensis</name>
    <dbReference type="NCBI Taxonomy" id="992288"/>
    <lineage>
        <taxon>Bacteria</taxon>
        <taxon>Bacillati</taxon>
        <taxon>Bacillota</taxon>
        <taxon>Bacilli</taxon>
        <taxon>Bacillales</taxon>
        <taxon>Bacillaceae</taxon>
        <taxon>Rossellomorea</taxon>
    </lineage>
</organism>
<reference evidence="1 2" key="1">
    <citation type="submission" date="2021-01" db="EMBL/GenBank/DDBJ databases">
        <title>Genomic Encyclopedia of Type Strains, Phase IV (KMG-IV): sequencing the most valuable type-strain genomes for metagenomic binning, comparative biology and taxonomic classification.</title>
        <authorList>
            <person name="Goeker M."/>
        </authorList>
    </citation>
    <scope>NUCLEOTIDE SEQUENCE [LARGE SCALE GENOMIC DNA]</scope>
    <source>
        <strain evidence="1 2">DSM 24834</strain>
    </source>
</reference>
<dbReference type="EMBL" id="JAFBDZ010000002">
    <property type="protein sequence ID" value="MBM7586185.1"/>
    <property type="molecule type" value="Genomic_DNA"/>
</dbReference>
<evidence type="ECO:0000313" key="2">
    <source>
        <dbReference type="Proteomes" id="UP001646157"/>
    </source>
</evidence>
<comment type="caution">
    <text evidence="1">The sequence shown here is derived from an EMBL/GenBank/DDBJ whole genome shotgun (WGS) entry which is preliminary data.</text>
</comment>
<keyword evidence="2" id="KW-1185">Reference proteome</keyword>
<protein>
    <recommendedName>
        <fullName evidence="3">SCP2 domain-containing protein</fullName>
    </recommendedName>
</protein>
<dbReference type="RefSeq" id="WP_205173287.1">
    <property type="nucleotide sequence ID" value="NZ_JAFBDZ010000002.1"/>
</dbReference>
<dbReference type="Proteomes" id="UP001646157">
    <property type="component" value="Unassembled WGS sequence"/>
</dbReference>
<evidence type="ECO:0008006" key="3">
    <source>
        <dbReference type="Google" id="ProtNLM"/>
    </source>
</evidence>
<gene>
    <name evidence="1" type="ORF">JOC86_002727</name>
</gene>
<proteinExistence type="predicted"/>
<accession>A0ABS2NEA2</accession>
<sequence length="115" mass="13386">MKEEIMRVLEECQSRFHLRMLLPEVPFLITLESLTAKYTISLKKHESPKIVQEAHNDFYIFADEKMMVDLLKGNERLTALVESGHVKINGSFRGLLFAEAVLWLCREHEVNPVMI</sequence>
<evidence type="ECO:0000313" key="1">
    <source>
        <dbReference type="EMBL" id="MBM7586185.1"/>
    </source>
</evidence>